<protein>
    <submittedName>
        <fullName evidence="8">Na(+)/H(+) antiporter subunit E1</fullName>
    </submittedName>
</protein>
<keyword evidence="4" id="KW-1003">Cell membrane</keyword>
<gene>
    <name evidence="8" type="primary">mnhE1</name>
    <name evidence="8" type="ORF">H0A61_00688</name>
</gene>
<dbReference type="PANTHER" id="PTHR34584">
    <property type="entry name" value="NA(+)/H(+) ANTIPORTER SUBUNIT E1"/>
    <property type="match status" value="1"/>
</dbReference>
<evidence type="ECO:0000313" key="9">
    <source>
        <dbReference type="Proteomes" id="UP000662904"/>
    </source>
</evidence>
<reference evidence="8" key="1">
    <citation type="submission" date="2020-07" db="EMBL/GenBank/DDBJ databases">
        <title>Koleobacter methoxysyntrophicus gen. nov., sp. nov., a novel anaerobic bacterium isolated from deep subsurface oil field and proposal of Koleobacterales ord. nov. in the phylum Firmicutes.</title>
        <authorList>
            <person name="Sakamoto S."/>
            <person name="Tamaki H."/>
        </authorList>
    </citation>
    <scope>NUCLEOTIDE SEQUENCE</scope>
    <source>
        <strain evidence="8">NRmbB1</strain>
    </source>
</reference>
<comment type="similarity">
    <text evidence="2">Belongs to the CPA3 antiporters (TC 2.A.63) subunit E family.</text>
</comment>
<keyword evidence="9" id="KW-1185">Reference proteome</keyword>
<sequence length="154" mass="17219">MVAFFVILLTFWLITSGSFSFQHIFIGGLISLSVSAVYTRMFKKYQISGIKISKPYILLDYLFHLVVDIVRANINVAKIVLSPRMPISPGMVKYRTKLKSDVGKVMLATSITLTPGTLTVDVEGDEFLVHVLTEENALGLTDWGIEEKIMKMEG</sequence>
<keyword evidence="6" id="KW-1133">Transmembrane helix</keyword>
<name>A0A8A0RMD7_9FIRM</name>
<comment type="subcellular location">
    <subcellularLocation>
        <location evidence="1">Cell membrane</location>
        <topology evidence="1">Multi-pass membrane protein</topology>
    </subcellularLocation>
</comment>
<evidence type="ECO:0000256" key="7">
    <source>
        <dbReference type="ARBA" id="ARBA00023136"/>
    </source>
</evidence>
<proteinExistence type="inferred from homology"/>
<dbReference type="InterPro" id="IPR002758">
    <property type="entry name" value="Cation_antiport_E"/>
</dbReference>
<evidence type="ECO:0000256" key="6">
    <source>
        <dbReference type="ARBA" id="ARBA00022989"/>
    </source>
</evidence>
<dbReference type="PANTHER" id="PTHR34584:SF1">
    <property type="entry name" value="NA(+)_H(+) ANTIPORTER SUBUNIT E1"/>
    <property type="match status" value="1"/>
</dbReference>
<organism evidence="8 9">
    <name type="scientific">Koleobacter methoxysyntrophicus</name>
    <dbReference type="NCBI Taxonomy" id="2751313"/>
    <lineage>
        <taxon>Bacteria</taxon>
        <taxon>Bacillati</taxon>
        <taxon>Bacillota</taxon>
        <taxon>Clostridia</taxon>
        <taxon>Koleobacterales</taxon>
        <taxon>Koleobacteraceae</taxon>
        <taxon>Koleobacter</taxon>
    </lineage>
</organism>
<keyword evidence="5" id="KW-0812">Transmembrane</keyword>
<dbReference type="GO" id="GO:0008324">
    <property type="term" value="F:monoatomic cation transmembrane transporter activity"/>
    <property type="evidence" value="ECO:0007669"/>
    <property type="project" value="InterPro"/>
</dbReference>
<dbReference type="GO" id="GO:0015297">
    <property type="term" value="F:antiporter activity"/>
    <property type="evidence" value="ECO:0007669"/>
    <property type="project" value="UniProtKB-KW"/>
</dbReference>
<dbReference type="KEGG" id="kme:H0A61_00688"/>
<dbReference type="Pfam" id="PF01899">
    <property type="entry name" value="MNHE"/>
    <property type="match status" value="1"/>
</dbReference>
<evidence type="ECO:0000256" key="5">
    <source>
        <dbReference type="ARBA" id="ARBA00022692"/>
    </source>
</evidence>
<dbReference type="RefSeq" id="WP_206708579.1">
    <property type="nucleotide sequence ID" value="NZ_CP059066.1"/>
</dbReference>
<dbReference type="PIRSF" id="PIRSF019239">
    <property type="entry name" value="MrpE"/>
    <property type="match status" value="1"/>
</dbReference>
<keyword evidence="3" id="KW-0813">Transport</keyword>
<accession>A0A8A0RMD7</accession>
<dbReference type="EMBL" id="CP059066">
    <property type="protein sequence ID" value="QSQ08366.1"/>
    <property type="molecule type" value="Genomic_DNA"/>
</dbReference>
<evidence type="ECO:0000256" key="2">
    <source>
        <dbReference type="ARBA" id="ARBA00006228"/>
    </source>
</evidence>
<dbReference type="GO" id="GO:0005886">
    <property type="term" value="C:plasma membrane"/>
    <property type="evidence" value="ECO:0007669"/>
    <property type="project" value="UniProtKB-SubCell"/>
</dbReference>
<evidence type="ECO:0000256" key="4">
    <source>
        <dbReference type="ARBA" id="ARBA00022475"/>
    </source>
</evidence>
<dbReference type="Proteomes" id="UP000662904">
    <property type="component" value="Chromosome"/>
</dbReference>
<evidence type="ECO:0000256" key="1">
    <source>
        <dbReference type="ARBA" id="ARBA00004651"/>
    </source>
</evidence>
<evidence type="ECO:0000256" key="3">
    <source>
        <dbReference type="ARBA" id="ARBA00022449"/>
    </source>
</evidence>
<keyword evidence="3" id="KW-0050">Antiport</keyword>
<dbReference type="AlphaFoldDB" id="A0A8A0RMD7"/>
<evidence type="ECO:0000313" key="8">
    <source>
        <dbReference type="EMBL" id="QSQ08366.1"/>
    </source>
</evidence>
<keyword evidence="7" id="KW-0472">Membrane</keyword>